<feature type="transmembrane region" description="Helical" evidence="1">
    <location>
        <begin position="202"/>
        <end position="220"/>
    </location>
</feature>
<gene>
    <name evidence="2" type="ORF">GALL_528280</name>
</gene>
<accession>A0A1J5PPX4</accession>
<keyword evidence="1" id="KW-0472">Membrane</keyword>
<evidence type="ECO:0000256" key="1">
    <source>
        <dbReference type="SAM" id="Phobius"/>
    </source>
</evidence>
<keyword evidence="1" id="KW-0812">Transmembrane</keyword>
<reference evidence="2" key="1">
    <citation type="submission" date="2016-10" db="EMBL/GenBank/DDBJ databases">
        <title>Sequence of Gallionella enrichment culture.</title>
        <authorList>
            <person name="Poehlein A."/>
            <person name="Muehling M."/>
            <person name="Daniel R."/>
        </authorList>
    </citation>
    <scope>NUCLEOTIDE SEQUENCE</scope>
</reference>
<name>A0A1J5PPX4_9ZZZZ</name>
<comment type="caution">
    <text evidence="2">The sequence shown here is derived from an EMBL/GenBank/DDBJ whole genome shotgun (WGS) entry which is preliminary data.</text>
</comment>
<proteinExistence type="predicted"/>
<organism evidence="2">
    <name type="scientific">mine drainage metagenome</name>
    <dbReference type="NCBI Taxonomy" id="410659"/>
    <lineage>
        <taxon>unclassified sequences</taxon>
        <taxon>metagenomes</taxon>
        <taxon>ecological metagenomes</taxon>
    </lineage>
</organism>
<sequence length="258" mass="28440">MNDLLQLLQNQYISIIAGGFGGILAAWLTQRLLNKRGVFSYTVTHNRVGITAEDPIFGSVAVSWNGKPLQNIYLSTIEMKNESMNDYENVVVSAYTSDTKLMTEQTQILDSPNILEWSEKYKKKMHVESGSSPTEQQWNIYNGQREYVIPILNRGQSIKITYLNSAKSSSIPNVWLSIALKGVKLRFRGPQNQIIGVPQGQAAFVGVLIGIAVLIALALLVSEPWIIATGAMAYGLVAQLPGAYAIKLLRRVREAIGG</sequence>
<feature type="transmembrane region" description="Helical" evidence="1">
    <location>
        <begin position="12"/>
        <end position="29"/>
    </location>
</feature>
<keyword evidence="1" id="KW-1133">Transmembrane helix</keyword>
<dbReference type="EMBL" id="MLJW01007186">
    <property type="protein sequence ID" value="OIQ65613.1"/>
    <property type="molecule type" value="Genomic_DNA"/>
</dbReference>
<protein>
    <submittedName>
        <fullName evidence="2">Uncharacterized protein</fullName>
    </submittedName>
</protein>
<evidence type="ECO:0000313" key="2">
    <source>
        <dbReference type="EMBL" id="OIQ65613.1"/>
    </source>
</evidence>
<feature type="transmembrane region" description="Helical" evidence="1">
    <location>
        <begin position="226"/>
        <end position="246"/>
    </location>
</feature>
<dbReference type="AlphaFoldDB" id="A0A1J5PPX4"/>